<evidence type="ECO:0000256" key="4">
    <source>
        <dbReference type="ARBA" id="ARBA00022692"/>
    </source>
</evidence>
<protein>
    <recommendedName>
        <fullName evidence="3">Triple QxxK/R motif-containing protein</fullName>
    </recommendedName>
</protein>
<comment type="similarity">
    <text evidence="2">Belongs to the TRIQK family.</text>
</comment>
<feature type="region of interest" description="Disordered" evidence="8">
    <location>
        <begin position="1"/>
        <end position="26"/>
    </location>
</feature>
<dbReference type="PANTHER" id="PTHR20583">
    <property type="entry name" value="TRIPLE QXXK/R MOTIF-CONTAINING PROTEIN"/>
    <property type="match status" value="1"/>
</dbReference>
<dbReference type="EMBL" id="BPLR01007814">
    <property type="protein sequence ID" value="GIY19956.1"/>
    <property type="molecule type" value="Genomic_DNA"/>
</dbReference>
<keyword evidence="6 9" id="KW-1133">Transmembrane helix</keyword>
<dbReference type="Proteomes" id="UP001054945">
    <property type="component" value="Unassembled WGS sequence"/>
</dbReference>
<keyword evidence="5" id="KW-0256">Endoplasmic reticulum</keyword>
<evidence type="ECO:0000313" key="10">
    <source>
        <dbReference type="EMBL" id="GIY19956.1"/>
    </source>
</evidence>
<proteinExistence type="inferred from homology"/>
<evidence type="ECO:0000256" key="7">
    <source>
        <dbReference type="ARBA" id="ARBA00023136"/>
    </source>
</evidence>
<evidence type="ECO:0000256" key="6">
    <source>
        <dbReference type="ARBA" id="ARBA00022989"/>
    </source>
</evidence>
<feature type="transmembrane region" description="Helical" evidence="9">
    <location>
        <begin position="51"/>
        <end position="73"/>
    </location>
</feature>
<reference evidence="10 11" key="1">
    <citation type="submission" date="2021-06" db="EMBL/GenBank/DDBJ databases">
        <title>Caerostris extrusa draft genome.</title>
        <authorList>
            <person name="Kono N."/>
            <person name="Arakawa K."/>
        </authorList>
    </citation>
    <scope>NUCLEOTIDE SEQUENCE [LARGE SCALE GENOMIC DNA]</scope>
</reference>
<name>A0AAV4RGX2_CAEEX</name>
<dbReference type="PANTHER" id="PTHR20583:SF1">
    <property type="entry name" value="TRIPLE QXXK_R MOTIF-CONTAINING PROTEIN"/>
    <property type="match status" value="1"/>
</dbReference>
<keyword evidence="7 9" id="KW-0472">Membrane</keyword>
<evidence type="ECO:0000256" key="2">
    <source>
        <dbReference type="ARBA" id="ARBA00007709"/>
    </source>
</evidence>
<comment type="subcellular location">
    <subcellularLocation>
        <location evidence="1">Endoplasmic reticulum membrane</location>
        <topology evidence="1">Single-pass membrane protein</topology>
    </subcellularLocation>
</comment>
<gene>
    <name evidence="10" type="ORF">CEXT_587221</name>
</gene>
<comment type="caution">
    <text evidence="10">The sequence shown here is derived from an EMBL/GenBank/DDBJ whole genome shotgun (WGS) entry which is preliminary data.</text>
</comment>
<evidence type="ECO:0000313" key="11">
    <source>
        <dbReference type="Proteomes" id="UP001054945"/>
    </source>
</evidence>
<evidence type="ECO:0000256" key="3">
    <source>
        <dbReference type="ARBA" id="ARBA00014257"/>
    </source>
</evidence>
<sequence>MGRKDSSKDVPVENYRKQIGKQDHKKSKAEMKEIKAKAQVKKGENLLMRDISMLLGFIGLIMSVVYIILYFYLDFKAIQMAKK</sequence>
<dbReference type="InterPro" id="IPR024842">
    <property type="entry name" value="TRIQK"/>
</dbReference>
<dbReference type="GO" id="GO:0005789">
    <property type="term" value="C:endoplasmic reticulum membrane"/>
    <property type="evidence" value="ECO:0007669"/>
    <property type="project" value="UniProtKB-SubCell"/>
</dbReference>
<keyword evidence="11" id="KW-1185">Reference proteome</keyword>
<evidence type="ECO:0000256" key="1">
    <source>
        <dbReference type="ARBA" id="ARBA00004389"/>
    </source>
</evidence>
<evidence type="ECO:0000256" key="5">
    <source>
        <dbReference type="ARBA" id="ARBA00022824"/>
    </source>
</evidence>
<dbReference type="Pfam" id="PF15168">
    <property type="entry name" value="TRIQK"/>
    <property type="match status" value="1"/>
</dbReference>
<evidence type="ECO:0000256" key="8">
    <source>
        <dbReference type="SAM" id="MobiDB-lite"/>
    </source>
</evidence>
<evidence type="ECO:0000256" key="9">
    <source>
        <dbReference type="SAM" id="Phobius"/>
    </source>
</evidence>
<dbReference type="AlphaFoldDB" id="A0AAV4RGX2"/>
<organism evidence="10 11">
    <name type="scientific">Caerostris extrusa</name>
    <name type="common">Bark spider</name>
    <name type="synonym">Caerostris bankana</name>
    <dbReference type="NCBI Taxonomy" id="172846"/>
    <lineage>
        <taxon>Eukaryota</taxon>
        <taxon>Metazoa</taxon>
        <taxon>Ecdysozoa</taxon>
        <taxon>Arthropoda</taxon>
        <taxon>Chelicerata</taxon>
        <taxon>Arachnida</taxon>
        <taxon>Araneae</taxon>
        <taxon>Araneomorphae</taxon>
        <taxon>Entelegynae</taxon>
        <taxon>Araneoidea</taxon>
        <taxon>Araneidae</taxon>
        <taxon>Caerostris</taxon>
    </lineage>
</organism>
<keyword evidence="4 9" id="KW-0812">Transmembrane</keyword>
<accession>A0AAV4RGX2</accession>